<gene>
    <name evidence="2" type="ORF">KY290_018144</name>
</gene>
<accession>A0ABQ7VDD2</accession>
<dbReference type="Pfam" id="PF13963">
    <property type="entry name" value="Transpos_assoc"/>
    <property type="match status" value="1"/>
</dbReference>
<dbReference type="EMBL" id="JAIVGD010000013">
    <property type="protein sequence ID" value="KAH0762071.1"/>
    <property type="molecule type" value="Genomic_DNA"/>
</dbReference>
<dbReference type="InterPro" id="IPR029480">
    <property type="entry name" value="Transpos_assoc"/>
</dbReference>
<feature type="domain" description="Transposase-associated" evidence="1">
    <location>
        <begin position="6"/>
        <end position="52"/>
    </location>
</feature>
<evidence type="ECO:0000313" key="3">
    <source>
        <dbReference type="Proteomes" id="UP000826656"/>
    </source>
</evidence>
<evidence type="ECO:0000313" key="2">
    <source>
        <dbReference type="EMBL" id="KAH0762071.1"/>
    </source>
</evidence>
<keyword evidence="3" id="KW-1185">Reference proteome</keyword>
<protein>
    <recommendedName>
        <fullName evidence="1">Transposase-associated domain-containing protein</fullName>
    </recommendedName>
</protein>
<reference evidence="2 3" key="1">
    <citation type="journal article" date="2021" name="bioRxiv">
        <title>Chromosome-scale and haplotype-resolved genome assembly of a tetraploid potato cultivar.</title>
        <authorList>
            <person name="Sun H."/>
            <person name="Jiao W.-B."/>
            <person name="Krause K."/>
            <person name="Campoy J.A."/>
            <person name="Goel M."/>
            <person name="Folz-Donahue K."/>
            <person name="Kukat C."/>
            <person name="Huettel B."/>
            <person name="Schneeberger K."/>
        </authorList>
    </citation>
    <scope>NUCLEOTIDE SEQUENCE [LARGE SCALE GENOMIC DNA]</scope>
    <source>
        <strain evidence="2">SolTubOtavaFocal</strain>
        <tissue evidence="2">Leaves</tissue>
    </source>
</reference>
<evidence type="ECO:0000259" key="1">
    <source>
        <dbReference type="Pfam" id="PF13963"/>
    </source>
</evidence>
<proteinExistence type="predicted"/>
<name>A0ABQ7VDD2_SOLTU</name>
<dbReference type="Proteomes" id="UP000826656">
    <property type="component" value="Unassembled WGS sequence"/>
</dbReference>
<comment type="caution">
    <text evidence="2">The sequence shown here is derived from an EMBL/GenBank/DDBJ whole genome shotgun (WGS) entry which is preliminary data.</text>
</comment>
<organism evidence="2 3">
    <name type="scientific">Solanum tuberosum</name>
    <name type="common">Potato</name>
    <dbReference type="NCBI Taxonomy" id="4113"/>
    <lineage>
        <taxon>Eukaryota</taxon>
        <taxon>Viridiplantae</taxon>
        <taxon>Streptophyta</taxon>
        <taxon>Embryophyta</taxon>
        <taxon>Tracheophyta</taxon>
        <taxon>Spermatophyta</taxon>
        <taxon>Magnoliopsida</taxon>
        <taxon>eudicotyledons</taxon>
        <taxon>Gunneridae</taxon>
        <taxon>Pentapetalae</taxon>
        <taxon>asterids</taxon>
        <taxon>lamiids</taxon>
        <taxon>Solanales</taxon>
        <taxon>Solanaceae</taxon>
        <taxon>Solanoideae</taxon>
        <taxon>Solaneae</taxon>
        <taxon>Solanum</taxon>
    </lineage>
</organism>
<sequence>MSNSDREWMYARILEDEFINPKFIDGVENFVAFAKRHPQCMDGEKLRCPCNHFGITMEKVIFQIQVCLMIIKKKLLVKP</sequence>